<name>A0A7K0FPW2_9SPHI</name>
<evidence type="ECO:0000313" key="3">
    <source>
        <dbReference type="Proteomes" id="UP000462931"/>
    </source>
</evidence>
<dbReference type="EMBL" id="WKJI01000003">
    <property type="protein sequence ID" value="MRX48009.1"/>
    <property type="molecule type" value="Genomic_DNA"/>
</dbReference>
<keyword evidence="3" id="KW-1185">Reference proteome</keyword>
<feature type="signal peptide" evidence="1">
    <location>
        <begin position="1"/>
        <end position="21"/>
    </location>
</feature>
<dbReference type="RefSeq" id="WP_154288114.1">
    <property type="nucleotide sequence ID" value="NZ_WKJI01000003.1"/>
</dbReference>
<feature type="chain" id="PRO_5029683306" description="Periplasmic heavy metal sensor" evidence="1">
    <location>
        <begin position="22"/>
        <end position="164"/>
    </location>
</feature>
<dbReference type="AlphaFoldDB" id="A0A7K0FPW2"/>
<reference evidence="2 3" key="1">
    <citation type="submission" date="2019-11" db="EMBL/GenBank/DDBJ databases">
        <authorList>
            <person name="Cheng Q."/>
            <person name="Yang Z."/>
        </authorList>
    </citation>
    <scope>NUCLEOTIDE SEQUENCE [LARGE SCALE GENOMIC DNA]</scope>
    <source>
        <strain evidence="2 3">HX-22-1</strain>
    </source>
</reference>
<dbReference type="Gene3D" id="1.20.120.1490">
    <property type="match status" value="1"/>
</dbReference>
<sequence length="164" mass="18675">MKKIIGLALLFCGLNSFIVNANTHKTDSIENKVPIHLNKEQPKTSVLEMILVAETNNYPSPQKALQYAQQLNLSAVQKTQITQILSEMNRKAKEMNNFILAQEDKLNTLFKEQKVNDGSLIFYTNKIGALQGELRNAYLKAYIATKKVFTTNQLNKYKQLVVRN</sequence>
<protein>
    <recommendedName>
        <fullName evidence="4">Periplasmic heavy metal sensor</fullName>
    </recommendedName>
</protein>
<organism evidence="2 3">
    <name type="scientific">Pedobacter puniceum</name>
    <dbReference type="NCBI Taxonomy" id="2666136"/>
    <lineage>
        <taxon>Bacteria</taxon>
        <taxon>Pseudomonadati</taxon>
        <taxon>Bacteroidota</taxon>
        <taxon>Sphingobacteriia</taxon>
        <taxon>Sphingobacteriales</taxon>
        <taxon>Sphingobacteriaceae</taxon>
        <taxon>Pedobacter</taxon>
    </lineage>
</organism>
<keyword evidence="1" id="KW-0732">Signal</keyword>
<dbReference type="Proteomes" id="UP000462931">
    <property type="component" value="Unassembled WGS sequence"/>
</dbReference>
<gene>
    <name evidence="2" type="ORF">GJJ64_12485</name>
</gene>
<proteinExistence type="predicted"/>
<comment type="caution">
    <text evidence="2">The sequence shown here is derived from an EMBL/GenBank/DDBJ whole genome shotgun (WGS) entry which is preliminary data.</text>
</comment>
<evidence type="ECO:0008006" key="4">
    <source>
        <dbReference type="Google" id="ProtNLM"/>
    </source>
</evidence>
<accession>A0A7K0FPW2</accession>
<evidence type="ECO:0000313" key="2">
    <source>
        <dbReference type="EMBL" id="MRX48009.1"/>
    </source>
</evidence>
<evidence type="ECO:0000256" key="1">
    <source>
        <dbReference type="SAM" id="SignalP"/>
    </source>
</evidence>